<dbReference type="GO" id="GO:0003676">
    <property type="term" value="F:nucleic acid binding"/>
    <property type="evidence" value="ECO:0007669"/>
    <property type="project" value="InterPro"/>
</dbReference>
<dbReference type="InterPro" id="IPR039537">
    <property type="entry name" value="Retrotran_Ty1/copia-like"/>
</dbReference>
<evidence type="ECO:0000259" key="1">
    <source>
        <dbReference type="PROSITE" id="PS50994"/>
    </source>
</evidence>
<evidence type="ECO:0000313" key="3">
    <source>
        <dbReference type="Proteomes" id="UP001454036"/>
    </source>
</evidence>
<dbReference type="Gene3D" id="3.30.420.10">
    <property type="entry name" value="Ribonuclease H-like superfamily/Ribonuclease H"/>
    <property type="match status" value="1"/>
</dbReference>
<dbReference type="GO" id="GO:0015074">
    <property type="term" value="P:DNA integration"/>
    <property type="evidence" value="ECO:0007669"/>
    <property type="project" value="InterPro"/>
</dbReference>
<proteinExistence type="predicted"/>
<protein>
    <recommendedName>
        <fullName evidence="1">Integrase catalytic domain-containing protein</fullName>
    </recommendedName>
</protein>
<feature type="domain" description="Integrase catalytic" evidence="1">
    <location>
        <begin position="38"/>
        <end position="142"/>
    </location>
</feature>
<reference evidence="2 3" key="1">
    <citation type="submission" date="2024-01" db="EMBL/GenBank/DDBJ databases">
        <title>The complete chloroplast genome sequence of Lithospermum erythrorhizon: insights into the phylogenetic relationship among Boraginaceae species and the maternal lineages of purple gromwells.</title>
        <authorList>
            <person name="Okada T."/>
            <person name="Watanabe K."/>
        </authorList>
    </citation>
    <scope>NUCLEOTIDE SEQUENCE [LARGE SCALE GENOMIC DNA]</scope>
</reference>
<dbReference type="PANTHER" id="PTHR42648:SF18">
    <property type="entry name" value="RETROTRANSPOSON, UNCLASSIFIED-LIKE PROTEIN"/>
    <property type="match status" value="1"/>
</dbReference>
<dbReference type="Proteomes" id="UP001454036">
    <property type="component" value="Unassembled WGS sequence"/>
</dbReference>
<dbReference type="InterPro" id="IPR001584">
    <property type="entry name" value="Integrase_cat-core"/>
</dbReference>
<comment type="caution">
    <text evidence="2">The sequence shown here is derived from an EMBL/GenBank/DDBJ whole genome shotgun (WGS) entry which is preliminary data.</text>
</comment>
<organism evidence="2 3">
    <name type="scientific">Lithospermum erythrorhizon</name>
    <name type="common">Purple gromwell</name>
    <name type="synonym">Lithospermum officinale var. erythrorhizon</name>
    <dbReference type="NCBI Taxonomy" id="34254"/>
    <lineage>
        <taxon>Eukaryota</taxon>
        <taxon>Viridiplantae</taxon>
        <taxon>Streptophyta</taxon>
        <taxon>Embryophyta</taxon>
        <taxon>Tracheophyta</taxon>
        <taxon>Spermatophyta</taxon>
        <taxon>Magnoliopsida</taxon>
        <taxon>eudicotyledons</taxon>
        <taxon>Gunneridae</taxon>
        <taxon>Pentapetalae</taxon>
        <taxon>asterids</taxon>
        <taxon>lamiids</taxon>
        <taxon>Boraginales</taxon>
        <taxon>Boraginaceae</taxon>
        <taxon>Boraginoideae</taxon>
        <taxon>Lithospermeae</taxon>
        <taxon>Lithospermum</taxon>
    </lineage>
</organism>
<accession>A0AAV3R8R4</accession>
<dbReference type="InterPro" id="IPR036397">
    <property type="entry name" value="RNaseH_sf"/>
</dbReference>
<name>A0AAV3R8R4_LITER</name>
<dbReference type="SUPFAM" id="SSF53098">
    <property type="entry name" value="Ribonuclease H-like"/>
    <property type="match status" value="1"/>
</dbReference>
<gene>
    <name evidence="2" type="ORF">LIER_26542</name>
</gene>
<keyword evidence="3" id="KW-1185">Reference proteome</keyword>
<evidence type="ECO:0000313" key="2">
    <source>
        <dbReference type="EMBL" id="GAA0172789.1"/>
    </source>
</evidence>
<dbReference type="PROSITE" id="PS50994">
    <property type="entry name" value="INTEGRASE"/>
    <property type="match status" value="1"/>
</dbReference>
<dbReference type="InterPro" id="IPR012337">
    <property type="entry name" value="RNaseH-like_sf"/>
</dbReference>
<dbReference type="EMBL" id="BAABME010008284">
    <property type="protein sequence ID" value="GAA0172789.1"/>
    <property type="molecule type" value="Genomic_DNA"/>
</dbReference>
<dbReference type="PANTHER" id="PTHR42648">
    <property type="entry name" value="TRANSPOSASE, PUTATIVE-RELATED"/>
    <property type="match status" value="1"/>
</dbReference>
<sequence length="166" mass="19455">MSSNRIFTVCTEINCSSDVEKRCLQTTSSYLSKLWHQRNAIPHQASWRADDILELIHADLCGHITPASSSGKRYFLNLIDDFSRKGWIYLLTVKSEAFEKFKIFRNMMEKEINKNLKCLRIDRGGEFNYVEFNQYCQDNGVAKRRNRTIMNMVRSLLSAKKMPKLF</sequence>
<dbReference type="AlphaFoldDB" id="A0AAV3R8R4"/>